<gene>
    <name evidence="5" type="ORF">Val02_81290</name>
</gene>
<evidence type="ECO:0000256" key="3">
    <source>
        <dbReference type="ARBA" id="ARBA00023163"/>
    </source>
</evidence>
<dbReference type="SUPFAM" id="SSF55781">
    <property type="entry name" value="GAF domain-like"/>
    <property type="match status" value="1"/>
</dbReference>
<dbReference type="PRINTS" id="PR00038">
    <property type="entry name" value="HTHLUXR"/>
</dbReference>
<comment type="caution">
    <text evidence="5">The sequence shown here is derived from an EMBL/GenBank/DDBJ whole genome shotgun (WGS) entry which is preliminary data.</text>
</comment>
<dbReference type="PROSITE" id="PS50043">
    <property type="entry name" value="HTH_LUXR_2"/>
    <property type="match status" value="1"/>
</dbReference>
<dbReference type="SUPFAM" id="SSF46894">
    <property type="entry name" value="C-terminal effector domain of the bipartite response regulators"/>
    <property type="match status" value="1"/>
</dbReference>
<dbReference type="InterPro" id="IPR000792">
    <property type="entry name" value="Tscrpt_reg_LuxR_C"/>
</dbReference>
<dbReference type="PANTHER" id="PTHR44688">
    <property type="entry name" value="DNA-BINDING TRANSCRIPTIONAL ACTIVATOR DEVR_DOSR"/>
    <property type="match status" value="1"/>
</dbReference>
<dbReference type="GO" id="GO:0003677">
    <property type="term" value="F:DNA binding"/>
    <property type="evidence" value="ECO:0007669"/>
    <property type="project" value="UniProtKB-KW"/>
</dbReference>
<evidence type="ECO:0000256" key="2">
    <source>
        <dbReference type="ARBA" id="ARBA00023125"/>
    </source>
</evidence>
<feature type="domain" description="HTH luxR-type" evidence="4">
    <location>
        <begin position="285"/>
        <end position="350"/>
    </location>
</feature>
<organism evidence="5 6">
    <name type="scientific">Virgisporangium aliadipatigenens</name>
    <dbReference type="NCBI Taxonomy" id="741659"/>
    <lineage>
        <taxon>Bacteria</taxon>
        <taxon>Bacillati</taxon>
        <taxon>Actinomycetota</taxon>
        <taxon>Actinomycetes</taxon>
        <taxon>Micromonosporales</taxon>
        <taxon>Micromonosporaceae</taxon>
        <taxon>Virgisporangium</taxon>
    </lineage>
</organism>
<protein>
    <submittedName>
        <fullName evidence="5">Helix-turn-helix transcriptional regulator</fullName>
    </submittedName>
</protein>
<dbReference type="Proteomes" id="UP000619260">
    <property type="component" value="Unassembled WGS sequence"/>
</dbReference>
<evidence type="ECO:0000313" key="5">
    <source>
        <dbReference type="EMBL" id="GIJ51243.1"/>
    </source>
</evidence>
<dbReference type="InterPro" id="IPR029016">
    <property type="entry name" value="GAF-like_dom_sf"/>
</dbReference>
<evidence type="ECO:0000256" key="1">
    <source>
        <dbReference type="ARBA" id="ARBA00023015"/>
    </source>
</evidence>
<dbReference type="InterPro" id="IPR003018">
    <property type="entry name" value="GAF"/>
</dbReference>
<dbReference type="RefSeq" id="WP_203904653.1">
    <property type="nucleotide sequence ID" value="NZ_BOPF01000045.1"/>
</dbReference>
<dbReference type="EMBL" id="BOPF01000045">
    <property type="protein sequence ID" value="GIJ51243.1"/>
    <property type="molecule type" value="Genomic_DNA"/>
</dbReference>
<sequence length="364" mass="39040">MRPPQRVDALARACRGASSELALFEAVSEHLRELVPFDGAGWFATDPATLLGTSAVRAENIEPAHCAAYWERECLVEDVLLFRDVARSSQGVATLFDATGNRPVNSARYREFLAPQGYGDELRAAFRLGDTTWGVLALHRDRLRTPFTAADRAHVQQIAPVVAGALRAFAVERGGPAAADGPGTALFDDRGNLLSLDARAERLLEEIGGPGWNAFPASMTPVHAVTARATAVALGRDQGPAVIRLRAASGRWLSLHASRLFGPDGSPGPTAVTVEPARSEQIAPIIVAAYALTPREQQVTRGIARGLSSQEIAAELFLSPHTVRDYLKAIFGKVGVSSRGELVAKLFAEHHKDSLYGTADLIER</sequence>
<evidence type="ECO:0000313" key="6">
    <source>
        <dbReference type="Proteomes" id="UP000619260"/>
    </source>
</evidence>
<evidence type="ECO:0000259" key="4">
    <source>
        <dbReference type="PROSITE" id="PS50043"/>
    </source>
</evidence>
<dbReference type="AlphaFoldDB" id="A0A8J3YVF2"/>
<keyword evidence="2" id="KW-0238">DNA-binding</keyword>
<dbReference type="PROSITE" id="PS00622">
    <property type="entry name" value="HTH_LUXR_1"/>
    <property type="match status" value="1"/>
</dbReference>
<dbReference type="CDD" id="cd06170">
    <property type="entry name" value="LuxR_C_like"/>
    <property type="match status" value="1"/>
</dbReference>
<reference evidence="5" key="1">
    <citation type="submission" date="2021-01" db="EMBL/GenBank/DDBJ databases">
        <title>Whole genome shotgun sequence of Virgisporangium aliadipatigenens NBRC 105644.</title>
        <authorList>
            <person name="Komaki H."/>
            <person name="Tamura T."/>
        </authorList>
    </citation>
    <scope>NUCLEOTIDE SEQUENCE</scope>
    <source>
        <strain evidence="5">NBRC 105644</strain>
    </source>
</reference>
<dbReference type="InterPro" id="IPR016032">
    <property type="entry name" value="Sig_transdc_resp-reg_C-effctor"/>
</dbReference>
<accession>A0A8J3YVF2</accession>
<keyword evidence="6" id="KW-1185">Reference proteome</keyword>
<name>A0A8J3YVF2_9ACTN</name>
<dbReference type="Gene3D" id="1.10.10.10">
    <property type="entry name" value="Winged helix-like DNA-binding domain superfamily/Winged helix DNA-binding domain"/>
    <property type="match status" value="1"/>
</dbReference>
<dbReference type="Pfam" id="PF00196">
    <property type="entry name" value="GerE"/>
    <property type="match status" value="1"/>
</dbReference>
<keyword evidence="3" id="KW-0804">Transcription</keyword>
<keyword evidence="1" id="KW-0805">Transcription regulation</keyword>
<proteinExistence type="predicted"/>
<dbReference type="GO" id="GO:0006355">
    <property type="term" value="P:regulation of DNA-templated transcription"/>
    <property type="evidence" value="ECO:0007669"/>
    <property type="project" value="InterPro"/>
</dbReference>
<dbReference type="SMART" id="SM00421">
    <property type="entry name" value="HTH_LUXR"/>
    <property type="match status" value="1"/>
</dbReference>
<dbReference type="InterPro" id="IPR036388">
    <property type="entry name" value="WH-like_DNA-bd_sf"/>
</dbReference>
<dbReference type="Pfam" id="PF01590">
    <property type="entry name" value="GAF"/>
    <property type="match status" value="1"/>
</dbReference>
<dbReference type="PANTHER" id="PTHR44688:SF16">
    <property type="entry name" value="DNA-BINDING TRANSCRIPTIONAL ACTIVATOR DEVR_DOSR"/>
    <property type="match status" value="1"/>
</dbReference>
<dbReference type="Gene3D" id="3.30.450.40">
    <property type="match status" value="1"/>
</dbReference>